<proteinExistence type="predicted"/>
<organism evidence="3 4">
    <name type="scientific">Romboutsia faecis</name>
    <dbReference type="NCBI Taxonomy" id="2764597"/>
    <lineage>
        <taxon>Bacteria</taxon>
        <taxon>Bacillati</taxon>
        <taxon>Bacillota</taxon>
        <taxon>Clostridia</taxon>
        <taxon>Peptostreptococcales</taxon>
        <taxon>Peptostreptococcaceae</taxon>
        <taxon>Romboutsia</taxon>
    </lineage>
</organism>
<feature type="signal peptide" evidence="2">
    <location>
        <begin position="1"/>
        <end position="20"/>
    </location>
</feature>
<accession>A0ABR7JN35</accession>
<dbReference type="Proteomes" id="UP000609849">
    <property type="component" value="Unassembled WGS sequence"/>
</dbReference>
<dbReference type="PROSITE" id="PS51257">
    <property type="entry name" value="PROKAR_LIPOPROTEIN"/>
    <property type="match status" value="1"/>
</dbReference>
<protein>
    <recommendedName>
        <fullName evidence="5">Lipoprotein</fullName>
    </recommendedName>
</protein>
<reference evidence="3 4" key="1">
    <citation type="submission" date="2020-08" db="EMBL/GenBank/DDBJ databases">
        <authorList>
            <person name="Liu C."/>
            <person name="Sun Q."/>
        </authorList>
    </citation>
    <scope>NUCLEOTIDE SEQUENCE [LARGE SCALE GENOMIC DNA]</scope>
    <source>
        <strain evidence="3 4">NSJ-18</strain>
    </source>
</reference>
<evidence type="ECO:0000256" key="1">
    <source>
        <dbReference type="SAM" id="MobiDB-lite"/>
    </source>
</evidence>
<evidence type="ECO:0000313" key="4">
    <source>
        <dbReference type="Proteomes" id="UP000609849"/>
    </source>
</evidence>
<feature type="region of interest" description="Disordered" evidence="1">
    <location>
        <begin position="208"/>
        <end position="243"/>
    </location>
</feature>
<sequence>MKKCIICILFFILLLTTACTMNNSNNSSSNNNYIKQASADTTKLIGTKSKDLETSLGIPYSAIYYIDSNKIKYINTEDVTLKSLEDSISVIATYKNNNKENPFLHVYFEDGIVKNSISGDYNLRTSKDFISSNNLTNSDYKVEFYNHKGMICKSDFVVSYAAKEFFGKSISDFNTEFNLNSANFIASTINNKEKLYFYPLVPHKQHPDKNHNYPKYSSNNNAKLDTVNPVNNNLSNTNKTNNKDLSNYSDSSVVIYTKDNKIQSITIEGKDFVLGLINKAFSK</sequence>
<gene>
    <name evidence="3" type="ORF">H8923_06160</name>
</gene>
<dbReference type="RefSeq" id="WP_153972031.1">
    <property type="nucleotide sequence ID" value="NZ_JACRWE010000002.1"/>
</dbReference>
<evidence type="ECO:0008006" key="5">
    <source>
        <dbReference type="Google" id="ProtNLM"/>
    </source>
</evidence>
<dbReference type="EMBL" id="JACRWE010000002">
    <property type="protein sequence ID" value="MBC5996340.1"/>
    <property type="molecule type" value="Genomic_DNA"/>
</dbReference>
<feature type="chain" id="PRO_5045641727" description="Lipoprotein" evidence="2">
    <location>
        <begin position="21"/>
        <end position="283"/>
    </location>
</feature>
<name>A0ABR7JN35_9FIRM</name>
<evidence type="ECO:0000313" key="3">
    <source>
        <dbReference type="EMBL" id="MBC5996340.1"/>
    </source>
</evidence>
<keyword evidence="4" id="KW-1185">Reference proteome</keyword>
<feature type="compositionally biased region" description="Low complexity" evidence="1">
    <location>
        <begin position="225"/>
        <end position="243"/>
    </location>
</feature>
<keyword evidence="2" id="KW-0732">Signal</keyword>
<comment type="caution">
    <text evidence="3">The sequence shown here is derived from an EMBL/GenBank/DDBJ whole genome shotgun (WGS) entry which is preliminary data.</text>
</comment>
<evidence type="ECO:0000256" key="2">
    <source>
        <dbReference type="SAM" id="SignalP"/>
    </source>
</evidence>